<sequence>MNGIDKQDLDQLITHTYAEIKTAITSHSEKSLLMYSQALSTLLELRRQLTENPPTT</sequence>
<gene>
    <name evidence="1" type="ORF">ACIO7M_10685</name>
</gene>
<comment type="caution">
    <text evidence="1">The sequence shown here is derived from an EMBL/GenBank/DDBJ whole genome shotgun (WGS) entry which is preliminary data.</text>
</comment>
<protein>
    <submittedName>
        <fullName evidence="1">Uncharacterized protein</fullName>
    </submittedName>
</protein>
<accession>A0ABW8EEB3</accession>
<dbReference type="Proteomes" id="UP001617351">
    <property type="component" value="Unassembled WGS sequence"/>
</dbReference>
<name>A0ABW8EEB3_STRT5</name>
<proteinExistence type="predicted"/>
<reference evidence="1 2" key="1">
    <citation type="submission" date="2024-10" db="EMBL/GenBank/DDBJ databases">
        <title>The Natural Products Discovery Center: Release of the First 8490 Sequenced Strains for Exploring Actinobacteria Biosynthetic Diversity.</title>
        <authorList>
            <person name="Kalkreuter E."/>
            <person name="Kautsar S.A."/>
            <person name="Yang D."/>
            <person name="Bader C.D."/>
            <person name="Teijaro C.N."/>
            <person name="Fluegel L."/>
            <person name="Davis C.M."/>
            <person name="Simpson J.R."/>
            <person name="Lauterbach L."/>
            <person name="Steele A.D."/>
            <person name="Gui C."/>
            <person name="Meng S."/>
            <person name="Li G."/>
            <person name="Viehrig K."/>
            <person name="Ye F."/>
            <person name="Su P."/>
            <person name="Kiefer A.F."/>
            <person name="Nichols A."/>
            <person name="Cepeda A.J."/>
            <person name="Yan W."/>
            <person name="Fan B."/>
            <person name="Jiang Y."/>
            <person name="Adhikari A."/>
            <person name="Zheng C.-J."/>
            <person name="Schuster L."/>
            <person name="Cowan T.M."/>
            <person name="Smanski M.J."/>
            <person name="Chevrette M.G."/>
            <person name="De Carvalho L.P.S."/>
            <person name="Shen B."/>
        </authorList>
    </citation>
    <scope>NUCLEOTIDE SEQUENCE [LARGE SCALE GENOMIC DNA]</scope>
    <source>
        <strain evidence="1 2">NPDC087220</strain>
    </source>
</reference>
<evidence type="ECO:0000313" key="1">
    <source>
        <dbReference type="EMBL" id="MFJ2821569.1"/>
    </source>
</evidence>
<organism evidence="1 2">
    <name type="scientific">Streptomyces toxytricini</name>
    <name type="common">Actinomyces toxytricini</name>
    <dbReference type="NCBI Taxonomy" id="67369"/>
    <lineage>
        <taxon>Bacteria</taxon>
        <taxon>Bacillati</taxon>
        <taxon>Actinomycetota</taxon>
        <taxon>Actinomycetes</taxon>
        <taxon>Kitasatosporales</taxon>
        <taxon>Streptomycetaceae</taxon>
        <taxon>Streptomyces</taxon>
    </lineage>
</organism>
<keyword evidence="2" id="KW-1185">Reference proteome</keyword>
<dbReference type="EMBL" id="JBIUYY010000004">
    <property type="protein sequence ID" value="MFJ2821569.1"/>
    <property type="molecule type" value="Genomic_DNA"/>
</dbReference>
<dbReference type="RefSeq" id="WP_189808590.1">
    <property type="nucleotide sequence ID" value="NZ_BMTY01000005.1"/>
</dbReference>
<evidence type="ECO:0000313" key="2">
    <source>
        <dbReference type="Proteomes" id="UP001617351"/>
    </source>
</evidence>